<keyword evidence="8" id="KW-0902">Two-component regulatory system</keyword>
<dbReference type="PANTHER" id="PTHR24421">
    <property type="entry name" value="NITRATE/NITRITE SENSOR PROTEIN NARX-RELATED"/>
    <property type="match status" value="1"/>
</dbReference>
<feature type="transmembrane region" description="Helical" evidence="9">
    <location>
        <begin position="76"/>
        <end position="104"/>
    </location>
</feature>
<keyword evidence="6" id="KW-0418">Kinase</keyword>
<evidence type="ECO:0000256" key="4">
    <source>
        <dbReference type="ARBA" id="ARBA00022679"/>
    </source>
</evidence>
<keyword evidence="9" id="KW-1133">Transmembrane helix</keyword>
<comment type="caution">
    <text evidence="11">The sequence shown here is derived from an EMBL/GenBank/DDBJ whole genome shotgun (WGS) entry which is preliminary data.</text>
</comment>
<feature type="transmembrane region" description="Helical" evidence="9">
    <location>
        <begin position="111"/>
        <end position="130"/>
    </location>
</feature>
<organism evidence="11 12">
    <name type="scientific">Candidatus Corynebacterium gallistercoris</name>
    <dbReference type="NCBI Taxonomy" id="2838530"/>
    <lineage>
        <taxon>Bacteria</taxon>
        <taxon>Bacillati</taxon>
        <taxon>Actinomycetota</taxon>
        <taxon>Actinomycetes</taxon>
        <taxon>Mycobacteriales</taxon>
        <taxon>Corynebacteriaceae</taxon>
        <taxon>Corynebacterium</taxon>
    </lineage>
</organism>
<dbReference type="GO" id="GO:0016020">
    <property type="term" value="C:membrane"/>
    <property type="evidence" value="ECO:0007669"/>
    <property type="project" value="InterPro"/>
</dbReference>
<evidence type="ECO:0000256" key="2">
    <source>
        <dbReference type="ARBA" id="ARBA00012438"/>
    </source>
</evidence>
<evidence type="ECO:0000256" key="9">
    <source>
        <dbReference type="SAM" id="Phobius"/>
    </source>
</evidence>
<accession>A0A9D1URB1</accession>
<feature type="transmembrane region" description="Helical" evidence="9">
    <location>
        <begin position="142"/>
        <end position="162"/>
    </location>
</feature>
<dbReference type="InterPro" id="IPR036890">
    <property type="entry name" value="HATPase_C_sf"/>
</dbReference>
<dbReference type="InterPro" id="IPR011712">
    <property type="entry name" value="Sig_transdc_His_kin_sub3_dim/P"/>
</dbReference>
<dbReference type="Proteomes" id="UP000824189">
    <property type="component" value="Unassembled WGS sequence"/>
</dbReference>
<evidence type="ECO:0000256" key="8">
    <source>
        <dbReference type="ARBA" id="ARBA00023012"/>
    </source>
</evidence>
<keyword evidence="3" id="KW-0597">Phosphoprotein</keyword>
<sequence>MDSQGIPADRPAAASTRPRRFGAGAWTLLICFCIVGLNFLLSSQPVQPAAVAFGLALSLFLAAGVAYPLLATPFFLVAFGAATVSSFGQIPTISLMAPAFCGVIAYSGRRWLTVAVVAYLAAWGVVDPTADVPGVFFHSLDPVALIIWGLMIGVATAIGYFLGAKDRQRHDLVEEWQRDLQHKQRQLANMLHDSVASSLTSVVMRSEALSLQLDPEFGGKAPSTPELRETLEFVAEEGRNAATDLRELLAALTAADWHAPGRPAPGVPEAVERAVALLKHHGFSVQFREDTAGELLNAREFTAALPSGSTQRMLLHRALLEGATNILKYAQPGSTVEFAVAPGRRAVSVFLRNLCREDAAANSTPTQATAVNRPALAFMSSGLGLENLEQWAKRAKGRAVAKREGKDLWVLRVDIPR</sequence>
<keyword evidence="9" id="KW-0812">Transmembrane</keyword>
<reference evidence="11" key="2">
    <citation type="submission" date="2021-04" db="EMBL/GenBank/DDBJ databases">
        <authorList>
            <person name="Gilroy R."/>
        </authorList>
    </citation>
    <scope>NUCLEOTIDE SEQUENCE</scope>
    <source>
        <strain evidence="11">4376</strain>
    </source>
</reference>
<evidence type="ECO:0000256" key="7">
    <source>
        <dbReference type="ARBA" id="ARBA00022840"/>
    </source>
</evidence>
<dbReference type="EMBL" id="DXFZ01000083">
    <property type="protein sequence ID" value="HIW96121.1"/>
    <property type="molecule type" value="Genomic_DNA"/>
</dbReference>
<reference evidence="11" key="1">
    <citation type="journal article" date="2021" name="PeerJ">
        <title>Extensive microbial diversity within the chicken gut microbiome revealed by metagenomics and culture.</title>
        <authorList>
            <person name="Gilroy R."/>
            <person name="Ravi A."/>
            <person name="Getino M."/>
            <person name="Pursley I."/>
            <person name="Horton D.L."/>
            <person name="Alikhan N.F."/>
            <person name="Baker D."/>
            <person name="Gharbi K."/>
            <person name="Hall N."/>
            <person name="Watson M."/>
            <person name="Adriaenssens E.M."/>
            <person name="Foster-Nyarko E."/>
            <person name="Jarju S."/>
            <person name="Secka A."/>
            <person name="Antonio M."/>
            <person name="Oren A."/>
            <person name="Chaudhuri R.R."/>
            <person name="La Ragione R."/>
            <person name="Hildebrand F."/>
            <person name="Pallen M.J."/>
        </authorList>
    </citation>
    <scope>NUCLEOTIDE SEQUENCE</scope>
    <source>
        <strain evidence="11">4376</strain>
    </source>
</reference>
<keyword evidence="4" id="KW-0808">Transferase</keyword>
<evidence type="ECO:0000256" key="3">
    <source>
        <dbReference type="ARBA" id="ARBA00022553"/>
    </source>
</evidence>
<dbReference type="AlphaFoldDB" id="A0A9D1URB1"/>
<dbReference type="PANTHER" id="PTHR24421:SF10">
    <property type="entry name" value="NITRATE_NITRITE SENSOR PROTEIN NARQ"/>
    <property type="match status" value="1"/>
</dbReference>
<dbReference type="Gene3D" id="3.30.565.10">
    <property type="entry name" value="Histidine kinase-like ATPase, C-terminal domain"/>
    <property type="match status" value="1"/>
</dbReference>
<dbReference type="GO" id="GO:0046983">
    <property type="term" value="F:protein dimerization activity"/>
    <property type="evidence" value="ECO:0007669"/>
    <property type="project" value="InterPro"/>
</dbReference>
<evidence type="ECO:0000256" key="6">
    <source>
        <dbReference type="ARBA" id="ARBA00022777"/>
    </source>
</evidence>
<dbReference type="Gene3D" id="1.20.5.1930">
    <property type="match status" value="1"/>
</dbReference>
<feature type="transmembrane region" description="Helical" evidence="9">
    <location>
        <begin position="48"/>
        <end position="70"/>
    </location>
</feature>
<evidence type="ECO:0000256" key="1">
    <source>
        <dbReference type="ARBA" id="ARBA00000085"/>
    </source>
</evidence>
<evidence type="ECO:0000313" key="11">
    <source>
        <dbReference type="EMBL" id="HIW96121.1"/>
    </source>
</evidence>
<name>A0A9D1URB1_9CORY</name>
<feature type="domain" description="Signal transduction histidine kinase subgroup 3 dimerisation and phosphoacceptor" evidence="10">
    <location>
        <begin position="186"/>
        <end position="253"/>
    </location>
</feature>
<dbReference type="GO" id="GO:0000155">
    <property type="term" value="F:phosphorelay sensor kinase activity"/>
    <property type="evidence" value="ECO:0007669"/>
    <property type="project" value="InterPro"/>
</dbReference>
<evidence type="ECO:0000259" key="10">
    <source>
        <dbReference type="Pfam" id="PF07730"/>
    </source>
</evidence>
<protein>
    <recommendedName>
        <fullName evidence="2">histidine kinase</fullName>
        <ecNumber evidence="2">2.7.13.3</ecNumber>
    </recommendedName>
</protein>
<proteinExistence type="predicted"/>
<feature type="transmembrane region" description="Helical" evidence="9">
    <location>
        <begin position="23"/>
        <end position="41"/>
    </location>
</feature>
<evidence type="ECO:0000256" key="5">
    <source>
        <dbReference type="ARBA" id="ARBA00022741"/>
    </source>
</evidence>
<dbReference type="InterPro" id="IPR050482">
    <property type="entry name" value="Sensor_HK_TwoCompSys"/>
</dbReference>
<dbReference type="Pfam" id="PF07730">
    <property type="entry name" value="HisKA_3"/>
    <property type="match status" value="1"/>
</dbReference>
<keyword evidence="7" id="KW-0067">ATP-binding</keyword>
<keyword evidence="5" id="KW-0547">Nucleotide-binding</keyword>
<comment type="catalytic activity">
    <reaction evidence="1">
        <text>ATP + protein L-histidine = ADP + protein N-phospho-L-histidine.</text>
        <dbReference type="EC" id="2.7.13.3"/>
    </reaction>
</comment>
<gene>
    <name evidence="11" type="ORF">H9867_06535</name>
</gene>
<evidence type="ECO:0000313" key="12">
    <source>
        <dbReference type="Proteomes" id="UP000824189"/>
    </source>
</evidence>
<dbReference type="GO" id="GO:0005524">
    <property type="term" value="F:ATP binding"/>
    <property type="evidence" value="ECO:0007669"/>
    <property type="project" value="UniProtKB-KW"/>
</dbReference>
<dbReference type="EC" id="2.7.13.3" evidence="2"/>
<keyword evidence="9" id="KW-0472">Membrane</keyword>